<dbReference type="RefSeq" id="WP_159061789.1">
    <property type="nucleotide sequence ID" value="NZ_JBIRUT010000023.1"/>
</dbReference>
<accession>A0ABW7VJF8</accession>
<keyword evidence="3" id="KW-1185">Reference proteome</keyword>
<dbReference type="Proteomes" id="UP001611397">
    <property type="component" value="Unassembled WGS sequence"/>
</dbReference>
<organism evidence="2 3">
    <name type="scientific">Streptomyces olivaceoviridis</name>
    <name type="common">Streptomyces corchorusii</name>
    <dbReference type="NCBI Taxonomy" id="1921"/>
    <lineage>
        <taxon>Bacteria</taxon>
        <taxon>Bacillati</taxon>
        <taxon>Actinomycetota</taxon>
        <taxon>Actinomycetes</taxon>
        <taxon>Kitasatosporales</taxon>
        <taxon>Streptomycetaceae</taxon>
        <taxon>Streptomyces</taxon>
    </lineage>
</organism>
<feature type="compositionally biased region" description="Gly residues" evidence="1">
    <location>
        <begin position="39"/>
        <end position="49"/>
    </location>
</feature>
<name>A0ABW7VJF8_STROI</name>
<dbReference type="EMBL" id="JBIRWM010000026">
    <property type="protein sequence ID" value="MFI2161512.1"/>
    <property type="molecule type" value="Genomic_DNA"/>
</dbReference>
<reference evidence="2 3" key="1">
    <citation type="submission" date="2024-10" db="EMBL/GenBank/DDBJ databases">
        <title>The Natural Products Discovery Center: Release of the First 8490 Sequenced Strains for Exploring Actinobacteria Biosynthetic Diversity.</title>
        <authorList>
            <person name="Kalkreuter E."/>
            <person name="Kautsar S.A."/>
            <person name="Yang D."/>
            <person name="Bader C.D."/>
            <person name="Teijaro C.N."/>
            <person name="Fluegel L."/>
            <person name="Davis C.M."/>
            <person name="Simpson J.R."/>
            <person name="Lauterbach L."/>
            <person name="Steele A.D."/>
            <person name="Gui C."/>
            <person name="Meng S."/>
            <person name="Li G."/>
            <person name="Viehrig K."/>
            <person name="Ye F."/>
            <person name="Su P."/>
            <person name="Kiefer A.F."/>
            <person name="Nichols A."/>
            <person name="Cepeda A.J."/>
            <person name="Yan W."/>
            <person name="Fan B."/>
            <person name="Jiang Y."/>
            <person name="Adhikari A."/>
            <person name="Zheng C.-J."/>
            <person name="Schuster L."/>
            <person name="Cowan T.M."/>
            <person name="Smanski M.J."/>
            <person name="Chevrette M.G."/>
            <person name="De Carvalho L.P.S."/>
            <person name="Shen B."/>
        </authorList>
    </citation>
    <scope>NUCLEOTIDE SEQUENCE [LARGE SCALE GENOMIC DNA]</scope>
    <source>
        <strain evidence="2 3">NPDC020295</strain>
    </source>
</reference>
<evidence type="ECO:0000313" key="3">
    <source>
        <dbReference type="Proteomes" id="UP001611397"/>
    </source>
</evidence>
<sequence>MNEDAQRSKGLGPLSAGGRVDEITDKRRHTARRELFDGGQQGVGGQGGMGMSGSPGCGCACSAVTVVLPVRWWALAAVQTVLAPRQIDGRINARARA</sequence>
<proteinExistence type="predicted"/>
<evidence type="ECO:0000313" key="2">
    <source>
        <dbReference type="EMBL" id="MFI2161512.1"/>
    </source>
</evidence>
<gene>
    <name evidence="2" type="ORF">ACH49L_38580</name>
</gene>
<feature type="region of interest" description="Disordered" evidence="1">
    <location>
        <begin position="1"/>
        <end position="49"/>
    </location>
</feature>
<comment type="caution">
    <text evidence="2">The sequence shown here is derived from an EMBL/GenBank/DDBJ whole genome shotgun (WGS) entry which is preliminary data.</text>
</comment>
<evidence type="ECO:0000256" key="1">
    <source>
        <dbReference type="SAM" id="MobiDB-lite"/>
    </source>
</evidence>
<protein>
    <submittedName>
        <fullName evidence="2">Uncharacterized protein</fullName>
    </submittedName>
</protein>